<dbReference type="PATRIC" id="fig|129848.4.peg.578"/>
<organism evidence="9 10">
    <name type="scientific">Methanobacterium congolense</name>
    <dbReference type="NCBI Taxonomy" id="118062"/>
    <lineage>
        <taxon>Archaea</taxon>
        <taxon>Methanobacteriati</taxon>
        <taxon>Methanobacteriota</taxon>
        <taxon>Methanomada group</taxon>
        <taxon>Methanobacteria</taxon>
        <taxon>Methanobacteriales</taxon>
        <taxon>Methanobacteriaceae</taxon>
        <taxon>Methanobacterium</taxon>
    </lineage>
</organism>
<dbReference type="InterPro" id="IPR020082">
    <property type="entry name" value="S-Ado-L-homoCys_hydrolase_CS"/>
</dbReference>
<evidence type="ECO:0000256" key="1">
    <source>
        <dbReference type="ARBA" id="ARBA00007122"/>
    </source>
</evidence>
<comment type="catalytic activity">
    <reaction evidence="5">
        <text>S-inosyl-L-homocysteine + H2O = L-homocysteine + inosine</text>
        <dbReference type="Rhea" id="RHEA:59828"/>
        <dbReference type="ChEBI" id="CHEBI:15377"/>
        <dbReference type="ChEBI" id="CHEBI:17596"/>
        <dbReference type="ChEBI" id="CHEBI:57985"/>
        <dbReference type="ChEBI" id="CHEBI:58199"/>
        <dbReference type="EC" id="3.13.1.9"/>
    </reaction>
</comment>
<comment type="cofactor">
    <cofactor evidence="5 6">
        <name>NAD(+)</name>
        <dbReference type="ChEBI" id="CHEBI:57540"/>
    </cofactor>
    <text evidence="5 6">Binds 1 NAD(+) per subunit.</text>
</comment>
<feature type="binding site" evidence="5 6">
    <location>
        <position position="236"/>
    </location>
    <ligand>
        <name>NAD(+)</name>
        <dbReference type="ChEBI" id="CHEBI:57540"/>
    </ligand>
</feature>
<proteinExistence type="inferred from homology"/>
<feature type="binding site" evidence="5">
    <location>
        <position position="124"/>
    </location>
    <ligand>
        <name>substrate</name>
    </ligand>
</feature>
<keyword evidence="4 5" id="KW-0520">NAD</keyword>
<dbReference type="Pfam" id="PF05221">
    <property type="entry name" value="AdoHcyase"/>
    <property type="match status" value="2"/>
</dbReference>
<dbReference type="STRING" id="118062.MCBB_0574"/>
<feature type="binding site" evidence="5 6">
    <location>
        <begin position="292"/>
        <end position="294"/>
    </location>
    <ligand>
        <name>NAD(+)</name>
        <dbReference type="ChEBI" id="CHEBI:57540"/>
    </ligand>
</feature>
<evidence type="ECO:0000256" key="2">
    <source>
        <dbReference type="ARBA" id="ARBA00022563"/>
    </source>
</evidence>
<dbReference type="Gene3D" id="3.40.50.1480">
    <property type="entry name" value="Adenosylhomocysteinase-like"/>
    <property type="match status" value="1"/>
</dbReference>
<evidence type="ECO:0000259" key="8">
    <source>
        <dbReference type="SMART" id="SM00997"/>
    </source>
</evidence>
<dbReference type="OrthoDB" id="8479at2157"/>
<dbReference type="HAMAP" id="MF_00563">
    <property type="entry name" value="AdoHcyase"/>
    <property type="match status" value="1"/>
</dbReference>
<dbReference type="GO" id="GO:0033353">
    <property type="term" value="P:S-adenosylmethionine cycle"/>
    <property type="evidence" value="ECO:0007669"/>
    <property type="project" value="TreeGrafter"/>
</dbReference>
<dbReference type="AlphaFoldDB" id="A0A1D3L0Q7"/>
<dbReference type="InterPro" id="IPR015878">
    <property type="entry name" value="Ado_hCys_hydrolase_NAD-bd"/>
</dbReference>
<comment type="function">
    <text evidence="5">Catalyzes the hydrolysis of S-inosyl-L-homocysteine (SIH) to L-homocysteine (Hcy) and inosine. Likely functions in a S-adenosyl-L-methionine (SAM) recycling pathway from S-adenosyl-L-homocysteine (SAH) produced from SAM-dependent methylation reactions. Can also catalyze the reverse reaction in vitro, i.e. the synthesis of SIH from Hcy and inosine.</text>
</comment>
<name>A0A1D3L0Q7_9EURY</name>
<dbReference type="EMBL" id="LT607756">
    <property type="protein sequence ID" value="SCG85148.1"/>
    <property type="molecule type" value="Genomic_DNA"/>
</dbReference>
<comment type="caution">
    <text evidence="5">Lacks conserved residue(s) required for the propagation of feature annotation.</text>
</comment>
<feature type="binding site" evidence="6">
    <location>
        <position position="348"/>
    </location>
    <ligand>
        <name>NAD(+)</name>
        <dbReference type="ChEBI" id="CHEBI:57540"/>
    </ligand>
</feature>
<protein>
    <recommendedName>
        <fullName evidence="5">S-inosyl-L-homocysteine hydrolase</fullName>
        <shortName evidence="5">SIHH</shortName>
        <ecNumber evidence="5">3.13.1.9</ecNumber>
    </recommendedName>
</protein>
<dbReference type="CDD" id="cd00401">
    <property type="entry name" value="SAHH"/>
    <property type="match status" value="1"/>
</dbReference>
<comment type="pathway">
    <text evidence="5">Amino-acid biosynthesis; S-adenosyl-L-methionine biosynthesis.</text>
</comment>
<dbReference type="GeneID" id="30411432"/>
<dbReference type="SUPFAM" id="SSF52283">
    <property type="entry name" value="Formate/glycerate dehydrogenase catalytic domain-like"/>
    <property type="match status" value="1"/>
</dbReference>
<dbReference type="NCBIfam" id="NF004005">
    <property type="entry name" value="PRK05476.2-3"/>
    <property type="match status" value="1"/>
</dbReference>
<comment type="similarity">
    <text evidence="1 5 7">Belongs to the adenosylhomocysteinase family.</text>
</comment>
<dbReference type="PROSITE" id="PS00739">
    <property type="entry name" value="ADOHCYASE_2"/>
    <property type="match status" value="1"/>
</dbReference>
<dbReference type="Proteomes" id="UP000094707">
    <property type="component" value="Chromosome I"/>
</dbReference>
<evidence type="ECO:0000313" key="10">
    <source>
        <dbReference type="Proteomes" id="UP000094707"/>
    </source>
</evidence>
<dbReference type="InterPro" id="IPR042172">
    <property type="entry name" value="Adenosylhomocyst_ase-like_sf"/>
</dbReference>
<reference evidence="9 10" key="1">
    <citation type="submission" date="2016-08" db="EMBL/GenBank/DDBJ databases">
        <authorList>
            <person name="Seilhamer J.J."/>
        </authorList>
    </citation>
    <scope>NUCLEOTIDE SEQUENCE [LARGE SCALE GENOMIC DNA]</scope>
    <source>
        <strain evidence="9">Buetzberg</strain>
    </source>
</reference>
<evidence type="ECO:0000313" key="9">
    <source>
        <dbReference type="EMBL" id="SCG85148.1"/>
    </source>
</evidence>
<evidence type="ECO:0000256" key="3">
    <source>
        <dbReference type="ARBA" id="ARBA00022801"/>
    </source>
</evidence>
<dbReference type="GO" id="GO:0006556">
    <property type="term" value="P:S-adenosylmethionine biosynthetic process"/>
    <property type="evidence" value="ECO:0007669"/>
    <property type="project" value="UniProtKB-UniRule"/>
</dbReference>
<dbReference type="GO" id="GO:0005829">
    <property type="term" value="C:cytosol"/>
    <property type="evidence" value="ECO:0007669"/>
    <property type="project" value="TreeGrafter"/>
</dbReference>
<dbReference type="UniPathway" id="UPA00315"/>
<feature type="binding site" evidence="5 6">
    <location>
        <begin position="150"/>
        <end position="152"/>
    </location>
    <ligand>
        <name>NAD(+)</name>
        <dbReference type="ChEBI" id="CHEBI:57540"/>
    </ligand>
</feature>
<evidence type="ECO:0000256" key="7">
    <source>
        <dbReference type="RuleBase" id="RU004166"/>
    </source>
</evidence>
<dbReference type="GO" id="GO:0016802">
    <property type="term" value="F:trialkylsulfonium hydrolase activity"/>
    <property type="evidence" value="ECO:0007669"/>
    <property type="project" value="UniProtKB-UniRule"/>
</dbReference>
<keyword evidence="10" id="KW-1185">Reference proteome</keyword>
<evidence type="ECO:0000256" key="5">
    <source>
        <dbReference type="HAMAP-Rule" id="MF_00563"/>
    </source>
</evidence>
<feature type="binding site" evidence="5">
    <location>
        <position position="149"/>
    </location>
    <ligand>
        <name>substrate</name>
    </ligand>
</feature>
<feature type="binding site" evidence="5">
    <location>
        <position position="184"/>
    </location>
    <ligand>
        <name>NAD(+)</name>
        <dbReference type="ChEBI" id="CHEBI:57540"/>
    </ligand>
</feature>
<dbReference type="NCBIfam" id="TIGR00936">
    <property type="entry name" value="ahcY"/>
    <property type="match status" value="1"/>
</dbReference>
<feature type="binding site" evidence="5">
    <location>
        <begin position="213"/>
        <end position="218"/>
    </location>
    <ligand>
        <name>NAD(+)</name>
        <dbReference type="ChEBI" id="CHEBI:57540"/>
    </ligand>
</feature>
<dbReference type="RefSeq" id="WP_071906345.1">
    <property type="nucleotide sequence ID" value="NZ_LT607756.1"/>
</dbReference>
<feature type="domain" description="S-adenosyl-L-homocysteine hydrolase NAD binding" evidence="8">
    <location>
        <begin position="184"/>
        <end position="345"/>
    </location>
</feature>
<keyword evidence="2 5" id="KW-0554">One-carbon metabolism</keyword>
<dbReference type="SUPFAM" id="SSF51735">
    <property type="entry name" value="NAD(P)-binding Rossmann-fold domains"/>
    <property type="match status" value="1"/>
</dbReference>
<keyword evidence="3 5" id="KW-0378">Hydrolase</keyword>
<dbReference type="KEGG" id="mcub:MCBB_0574"/>
<feature type="binding site" evidence="5">
    <location>
        <position position="271"/>
    </location>
    <ligand>
        <name>NAD(+)</name>
        <dbReference type="ChEBI" id="CHEBI:57540"/>
    </ligand>
</feature>
<dbReference type="FunFam" id="3.40.50.720:FF:000004">
    <property type="entry name" value="Adenosylhomocysteinase"/>
    <property type="match status" value="1"/>
</dbReference>
<evidence type="ECO:0000256" key="4">
    <source>
        <dbReference type="ARBA" id="ARBA00023027"/>
    </source>
</evidence>
<dbReference type="Pfam" id="PF00670">
    <property type="entry name" value="AdoHcyase_NAD"/>
    <property type="match status" value="1"/>
</dbReference>
<dbReference type="SMART" id="SM00996">
    <property type="entry name" value="AdoHcyase"/>
    <property type="match status" value="1"/>
</dbReference>
<dbReference type="GO" id="GO:0004013">
    <property type="term" value="F:adenosylhomocysteinase activity"/>
    <property type="evidence" value="ECO:0007669"/>
    <property type="project" value="UniProtKB-UniRule"/>
</dbReference>
<dbReference type="EC" id="3.13.1.9" evidence="5"/>
<sequence>MSYKVKDISLAPQGKKKIEWVQRHMPVLEYIKKEFSKTKPFEGITIGSCLHLEPKTINLGLTLQAGGAEVAMTGCNPLSTHDDATAAGASMGLNMYGWREESNEEYYENIERVLDHDPDIIIDDGADMIFFIHKERRDLIGKILGACEETTTGIHRLKAMHDDKALEFPVMAVNDSYMKYLFDNRYGTGQSTFDSIMGSTNMLIAGKTVVVCGYGWCGRGVAMRAVGLGANVIVTEIDPIRALEARMDGYRVMKIRDAVKEADLILTVTGNIDIVSGDDFKYMKDGCLLANSGHFNVEINKEDLHKQAVSCQQIRADIEEFVMPDGRKLYLIADGRLVNLAGERGQGHPAEIMDMSFAMQALSAKYLTENKVEVGVHKTPDETDRYVAELKLNAMNIKIDELTSRQVNYMNNWEEGT</sequence>
<dbReference type="PANTHER" id="PTHR23420:SF0">
    <property type="entry name" value="ADENOSYLHOMOCYSTEINASE"/>
    <property type="match status" value="1"/>
</dbReference>
<dbReference type="InterPro" id="IPR036291">
    <property type="entry name" value="NAD(P)-bd_dom_sf"/>
</dbReference>
<dbReference type="SMART" id="SM00997">
    <property type="entry name" value="AdoHcyase_NAD"/>
    <property type="match status" value="1"/>
</dbReference>
<dbReference type="PROSITE" id="PS00738">
    <property type="entry name" value="ADOHCYASE_1"/>
    <property type="match status" value="1"/>
</dbReference>
<feature type="binding site" evidence="5">
    <location>
        <position position="179"/>
    </location>
    <ligand>
        <name>substrate</name>
    </ligand>
</feature>
<feature type="binding site" evidence="6">
    <location>
        <begin position="215"/>
        <end position="220"/>
    </location>
    <ligand>
        <name>NAD(+)</name>
        <dbReference type="ChEBI" id="CHEBI:57540"/>
    </ligand>
</feature>
<dbReference type="PIRSF" id="PIRSF001109">
    <property type="entry name" value="Ad_hcy_hydrolase"/>
    <property type="match status" value="1"/>
</dbReference>
<accession>A0A1D3L0Q7</accession>
<comment type="miscellaneous">
    <text evidence="5">SAH is a product of SAM methyltransferases and is known to be a feedback inhibitor of these enzymes. As a result of this inhibition, organisms have evolved efficient enzymes to metabolize SAH via different pathways. The pathway found in methanogens differs from the canonical pathway, it uses the deamination of S-adenosyl-L-homocysteine to form S-inosyl-L-homocysteine for the regeneration of SAM from S-adenosyl-L-homocysteine.</text>
</comment>
<keyword evidence="5" id="KW-0963">Cytoplasm</keyword>
<gene>
    <name evidence="9" type="primary">ahcY</name>
    <name evidence="9" type="ORF">MCBB_0574</name>
</gene>
<dbReference type="GO" id="GO:0006730">
    <property type="term" value="P:one-carbon metabolic process"/>
    <property type="evidence" value="ECO:0007669"/>
    <property type="project" value="UniProtKB-UniRule"/>
</dbReference>
<dbReference type="Gene3D" id="3.40.50.720">
    <property type="entry name" value="NAD(P)-binding Rossmann-like Domain"/>
    <property type="match status" value="1"/>
</dbReference>
<feature type="binding site" evidence="5 6">
    <location>
        <position position="339"/>
    </location>
    <ligand>
        <name>NAD(+)</name>
        <dbReference type="ChEBI" id="CHEBI:57540"/>
    </ligand>
</feature>
<evidence type="ECO:0000256" key="6">
    <source>
        <dbReference type="PIRSR" id="PIRSR001109-2"/>
    </source>
</evidence>
<comment type="subcellular location">
    <subcellularLocation>
        <location evidence="5">Cytoplasm</location>
    </subcellularLocation>
</comment>
<dbReference type="PANTHER" id="PTHR23420">
    <property type="entry name" value="ADENOSYLHOMOCYSTEINASE"/>
    <property type="match status" value="1"/>
</dbReference>
<feature type="binding site" evidence="5">
    <location>
        <position position="183"/>
    </location>
    <ligand>
        <name>substrate</name>
    </ligand>
</feature>
<dbReference type="InterPro" id="IPR000043">
    <property type="entry name" value="Adenosylhomocysteinase-like"/>
</dbReference>